<feature type="transmembrane region" description="Helical" evidence="7">
    <location>
        <begin position="345"/>
        <end position="366"/>
    </location>
</feature>
<comment type="similarity">
    <text evidence="2">Belongs to the UPF0324 family.</text>
</comment>
<dbReference type="PANTHER" id="PTHR30106">
    <property type="entry name" value="INNER MEMBRANE PROTEIN YEIH-RELATED"/>
    <property type="match status" value="1"/>
</dbReference>
<keyword evidence="5 7" id="KW-1133">Transmembrane helix</keyword>
<reference evidence="9" key="1">
    <citation type="submission" date="2016-10" db="EMBL/GenBank/DDBJ databases">
        <authorList>
            <person name="Varghese N."/>
            <person name="Submissions S."/>
        </authorList>
    </citation>
    <scope>NUCLEOTIDE SEQUENCE [LARGE SCALE GENOMIC DNA]</scope>
    <source>
        <strain evidence="9">DSM 3669</strain>
    </source>
</reference>
<feature type="transmembrane region" description="Helical" evidence="7">
    <location>
        <begin position="144"/>
        <end position="165"/>
    </location>
</feature>
<feature type="transmembrane region" description="Helical" evidence="7">
    <location>
        <begin position="244"/>
        <end position="260"/>
    </location>
</feature>
<dbReference type="Pfam" id="PF03601">
    <property type="entry name" value="Cons_hypoth698"/>
    <property type="match status" value="1"/>
</dbReference>
<evidence type="ECO:0000256" key="3">
    <source>
        <dbReference type="ARBA" id="ARBA00022475"/>
    </source>
</evidence>
<evidence type="ECO:0000256" key="2">
    <source>
        <dbReference type="ARBA" id="ARBA00007977"/>
    </source>
</evidence>
<dbReference type="PANTHER" id="PTHR30106:SF1">
    <property type="entry name" value="UPF0324 MEMBRANE PROTEIN FN0533"/>
    <property type="match status" value="1"/>
</dbReference>
<keyword evidence="9" id="KW-1185">Reference proteome</keyword>
<evidence type="ECO:0000256" key="1">
    <source>
        <dbReference type="ARBA" id="ARBA00004651"/>
    </source>
</evidence>
<evidence type="ECO:0000256" key="4">
    <source>
        <dbReference type="ARBA" id="ARBA00022692"/>
    </source>
</evidence>
<dbReference type="OrthoDB" id="9811391at2"/>
<dbReference type="STRING" id="39060.SAMN05660706_12823"/>
<dbReference type="InterPro" id="IPR018383">
    <property type="entry name" value="UPF0324_pro"/>
</dbReference>
<accession>A0A1I6E737</accession>
<evidence type="ECO:0000256" key="5">
    <source>
        <dbReference type="ARBA" id="ARBA00022989"/>
    </source>
</evidence>
<feature type="transmembrane region" description="Helical" evidence="7">
    <location>
        <begin position="113"/>
        <end position="132"/>
    </location>
</feature>
<protein>
    <submittedName>
        <fullName evidence="8">Conserved hypothetical integral membrane protein</fullName>
    </submittedName>
</protein>
<feature type="transmembrane region" description="Helical" evidence="7">
    <location>
        <begin position="58"/>
        <end position="81"/>
    </location>
</feature>
<evidence type="ECO:0000256" key="7">
    <source>
        <dbReference type="SAM" id="Phobius"/>
    </source>
</evidence>
<dbReference type="Proteomes" id="UP000199584">
    <property type="component" value="Unassembled WGS sequence"/>
</dbReference>
<comment type="subcellular location">
    <subcellularLocation>
        <location evidence="1">Cell membrane</location>
        <topology evidence="1">Multi-pass membrane protein</topology>
    </subcellularLocation>
</comment>
<dbReference type="RefSeq" id="WP_092486072.1">
    <property type="nucleotide sequence ID" value="NZ_FOYM01000028.1"/>
</dbReference>
<dbReference type="AlphaFoldDB" id="A0A1I6E737"/>
<keyword evidence="4 7" id="KW-0812">Transmembrane</keyword>
<organism evidence="8 9">
    <name type="scientific">Desulfoscipio geothermicus DSM 3669</name>
    <dbReference type="NCBI Taxonomy" id="1121426"/>
    <lineage>
        <taxon>Bacteria</taxon>
        <taxon>Bacillati</taxon>
        <taxon>Bacillota</taxon>
        <taxon>Clostridia</taxon>
        <taxon>Eubacteriales</taxon>
        <taxon>Desulfallaceae</taxon>
        <taxon>Desulfoscipio</taxon>
    </lineage>
</organism>
<keyword evidence="3" id="KW-1003">Cell membrane</keyword>
<dbReference type="GO" id="GO:0005886">
    <property type="term" value="C:plasma membrane"/>
    <property type="evidence" value="ECO:0007669"/>
    <property type="project" value="UniProtKB-SubCell"/>
</dbReference>
<evidence type="ECO:0000313" key="8">
    <source>
        <dbReference type="EMBL" id="SFR13545.1"/>
    </source>
</evidence>
<name>A0A1I6E737_9FIRM</name>
<gene>
    <name evidence="8" type="ORF">SAMN05660706_12823</name>
</gene>
<evidence type="ECO:0000313" key="9">
    <source>
        <dbReference type="Proteomes" id="UP000199584"/>
    </source>
</evidence>
<feature type="transmembrane region" description="Helical" evidence="7">
    <location>
        <begin position="203"/>
        <end position="224"/>
    </location>
</feature>
<evidence type="ECO:0000256" key="6">
    <source>
        <dbReference type="ARBA" id="ARBA00023136"/>
    </source>
</evidence>
<keyword evidence="6 7" id="KW-0472">Membrane</keyword>
<feature type="transmembrane region" description="Helical" evidence="7">
    <location>
        <begin position="280"/>
        <end position="300"/>
    </location>
</feature>
<dbReference type="EMBL" id="FOYM01000028">
    <property type="protein sequence ID" value="SFR13545.1"/>
    <property type="molecule type" value="Genomic_DNA"/>
</dbReference>
<sequence length="370" mass="39204">MCLLVLQIIPGIIAMVAVAVLARGGADLGFPQWPGLEALFAAHPVTNKILIDALHLNYVLISILTGMLLRNVIGIPGILMSGIRTSRLFIKIGVILLGSLYSIMDLANLGIKAFLIISVFMTLTLILTLYMGQRVGLSPASTSVLAAGTAVCGVSAIIATAPAVRARISDVAYSIATILSVGLIFLFAFPGIGSLLGLSPHQFGVWAGTGILNSGQVLAAALAFDHGTAEQASVSLKTGEIFNLTRILFLPFVVLALAVYNSRLTEDDDYSIHTGFWSKFPFFIIGFIVVVIMTSFGLLGDTSPPSPELRFIRNLYNWFFAIGLAGLGMQISFDELRKAGGKPLLVGTLAATVKALGALIVVLLFISEKP</sequence>
<feature type="transmembrane region" description="Helical" evidence="7">
    <location>
        <begin position="315"/>
        <end position="333"/>
    </location>
</feature>
<proteinExistence type="inferred from homology"/>
<feature type="transmembrane region" description="Helical" evidence="7">
    <location>
        <begin position="171"/>
        <end position="196"/>
    </location>
</feature>